<evidence type="ECO:0000259" key="2">
    <source>
        <dbReference type="Pfam" id="PF03703"/>
    </source>
</evidence>
<feature type="transmembrane region" description="Helical" evidence="1">
    <location>
        <begin position="69"/>
        <end position="89"/>
    </location>
</feature>
<dbReference type="InterPro" id="IPR005182">
    <property type="entry name" value="YdbS-like_PH"/>
</dbReference>
<proteinExistence type="predicted"/>
<protein>
    <submittedName>
        <fullName evidence="3">Putative membrane protein</fullName>
    </submittedName>
</protein>
<sequence>MTTTPSDPPPGAPADAPPIAPAQASAALGAGRERRLHPLSWLFVLLAQLRSFALPLIALLVFGRGGDSWEFLGMFAAGALTLVAVIQYYTYRFRIDASELVIRSGLVSRNVRHLPLARIQNVALRRNLLHRAFGVAEVKLESAVGGVSAEAQMRVLSMADAAALETLVRASRDDAPADADIEAEAAPQGETLLELPLIELIKLGLTSNRGLVLGAAGFGVFSQMDSSGFGNLVGDTARGLFGYAAGLHLGLLQWLVVVPLLALALVAALRLVSVALTVLQFHGFRLGELDSRLSVEAGLLTRIRSNAALRKIQHWTLRESWLLRLFARRSLKVETAAMQAMNETQGLSDLAPIAPPAVIDALLARWLPWLRLDALQWQPLHPGAWRRIAFWPVLVSIALCVPLCWRIGAWGLLPLLTVPWWLYRAHRIARASGWAVTDRVLAWRSGWLDRRVSFAEIAKLQGLQLTQSPFDRRRGMASLSADTAGASPFGHRLDLHYLPESDARALYAQLAPQIARSALRW</sequence>
<reference evidence="3 4" key="1">
    <citation type="submission" date="2020-08" db="EMBL/GenBank/DDBJ databases">
        <title>Genomic Encyclopedia of Type Strains, Phase IV (KMG-IV): sequencing the most valuable type-strain genomes for metagenomic binning, comparative biology and taxonomic classification.</title>
        <authorList>
            <person name="Goeker M."/>
        </authorList>
    </citation>
    <scope>NUCLEOTIDE SEQUENCE [LARGE SCALE GENOMIC DNA]</scope>
    <source>
        <strain evidence="3 4">DSM 24163</strain>
    </source>
</reference>
<dbReference type="PANTHER" id="PTHR34473">
    <property type="entry name" value="UPF0699 TRANSMEMBRANE PROTEIN YDBS"/>
    <property type="match status" value="1"/>
</dbReference>
<accession>A0A7W8D3V8</accession>
<dbReference type="PANTHER" id="PTHR34473:SF2">
    <property type="entry name" value="UPF0699 TRANSMEMBRANE PROTEIN YDBT"/>
    <property type="match status" value="1"/>
</dbReference>
<feature type="domain" description="YdbS-like PH" evidence="2">
    <location>
        <begin position="88"/>
        <end position="166"/>
    </location>
</feature>
<dbReference type="PIRSF" id="PIRSF026631">
    <property type="entry name" value="UCP026631"/>
    <property type="match status" value="1"/>
</dbReference>
<dbReference type="Proteomes" id="UP000521199">
    <property type="component" value="Unassembled WGS sequence"/>
</dbReference>
<name>A0A7W8D3V8_9GAMM</name>
<gene>
    <name evidence="3" type="ORF">HNQ52_001004</name>
</gene>
<evidence type="ECO:0000256" key="1">
    <source>
        <dbReference type="SAM" id="Phobius"/>
    </source>
</evidence>
<feature type="domain" description="YdbS-like PH" evidence="2">
    <location>
        <begin position="430"/>
        <end position="510"/>
    </location>
</feature>
<evidence type="ECO:0000313" key="4">
    <source>
        <dbReference type="Proteomes" id="UP000521199"/>
    </source>
</evidence>
<keyword evidence="1" id="KW-1133">Transmembrane helix</keyword>
<keyword evidence="1" id="KW-0472">Membrane</keyword>
<dbReference type="EMBL" id="JACHHP010000002">
    <property type="protein sequence ID" value="MBB5207475.1"/>
    <property type="molecule type" value="Genomic_DNA"/>
</dbReference>
<organism evidence="3 4">
    <name type="scientific">Chiayiivirga flava</name>
    <dbReference type="NCBI Taxonomy" id="659595"/>
    <lineage>
        <taxon>Bacteria</taxon>
        <taxon>Pseudomonadati</taxon>
        <taxon>Pseudomonadota</taxon>
        <taxon>Gammaproteobacteria</taxon>
        <taxon>Lysobacterales</taxon>
        <taxon>Lysobacteraceae</taxon>
        <taxon>Chiayiivirga</taxon>
    </lineage>
</organism>
<feature type="transmembrane region" description="Helical" evidence="1">
    <location>
        <begin position="254"/>
        <end position="279"/>
    </location>
</feature>
<feature type="domain" description="YdbS-like PH" evidence="2">
    <location>
        <begin position="290"/>
        <end position="337"/>
    </location>
</feature>
<feature type="transmembrane region" description="Helical" evidence="1">
    <location>
        <begin position="389"/>
        <end position="422"/>
    </location>
</feature>
<dbReference type="Pfam" id="PF03703">
    <property type="entry name" value="bPH_2"/>
    <property type="match status" value="3"/>
</dbReference>
<feature type="transmembrane region" description="Helical" evidence="1">
    <location>
        <begin position="41"/>
        <end position="63"/>
    </location>
</feature>
<keyword evidence="1" id="KW-0812">Transmembrane</keyword>
<dbReference type="InterPro" id="IPR014529">
    <property type="entry name" value="UCP026631"/>
</dbReference>
<dbReference type="RefSeq" id="WP_183960030.1">
    <property type="nucleotide sequence ID" value="NZ_JACHHP010000002.1"/>
</dbReference>
<keyword evidence="4" id="KW-1185">Reference proteome</keyword>
<evidence type="ECO:0000313" key="3">
    <source>
        <dbReference type="EMBL" id="MBB5207475.1"/>
    </source>
</evidence>
<dbReference type="AlphaFoldDB" id="A0A7W8D3V8"/>
<comment type="caution">
    <text evidence="3">The sequence shown here is derived from an EMBL/GenBank/DDBJ whole genome shotgun (WGS) entry which is preliminary data.</text>
</comment>